<accession>D8TN05</accession>
<keyword evidence="2" id="KW-1185">Reference proteome</keyword>
<sequence>MQLIFNRSTVTKPARLGSGPARRDELLREAAQQHLLAGNVEHRTYPNSATSKLTSGPLPGALRHPLPTKLDATLPDDIALYEYYRKIRHRKAEFFPTVQKYISTTSTPCEKPPGYGFQRVPEGMSSAGWVPARVLGQRQDSYPGSRPDQAPQIVIRMWFLHIGFSSSEASKGFREPKITMSVCALAGVRASVGVRAKARARAQPAPLHTVGYRI</sequence>
<organism evidence="2">
    <name type="scientific">Volvox carteri f. nagariensis</name>
    <dbReference type="NCBI Taxonomy" id="3068"/>
    <lineage>
        <taxon>Eukaryota</taxon>
        <taxon>Viridiplantae</taxon>
        <taxon>Chlorophyta</taxon>
        <taxon>core chlorophytes</taxon>
        <taxon>Chlorophyceae</taxon>
        <taxon>CS clade</taxon>
        <taxon>Chlamydomonadales</taxon>
        <taxon>Volvocaceae</taxon>
        <taxon>Volvox</taxon>
    </lineage>
</organism>
<dbReference type="AlphaFoldDB" id="D8TN05"/>
<gene>
    <name evidence="1" type="ORF">VOLCADRAFT_103590</name>
</gene>
<reference evidence="1 2" key="1">
    <citation type="journal article" date="2010" name="Science">
        <title>Genomic analysis of organismal complexity in the multicellular green alga Volvox carteri.</title>
        <authorList>
            <person name="Prochnik S.E."/>
            <person name="Umen J."/>
            <person name="Nedelcu A.M."/>
            <person name="Hallmann A."/>
            <person name="Miller S.M."/>
            <person name="Nishii I."/>
            <person name="Ferris P."/>
            <person name="Kuo A."/>
            <person name="Mitros T."/>
            <person name="Fritz-Laylin L.K."/>
            <person name="Hellsten U."/>
            <person name="Chapman J."/>
            <person name="Simakov O."/>
            <person name="Rensing S.A."/>
            <person name="Terry A."/>
            <person name="Pangilinan J."/>
            <person name="Kapitonov V."/>
            <person name="Jurka J."/>
            <person name="Salamov A."/>
            <person name="Shapiro H."/>
            <person name="Schmutz J."/>
            <person name="Grimwood J."/>
            <person name="Lindquist E."/>
            <person name="Lucas S."/>
            <person name="Grigoriev I.V."/>
            <person name="Schmitt R."/>
            <person name="Kirk D."/>
            <person name="Rokhsar D.S."/>
        </authorList>
    </citation>
    <scope>NUCLEOTIDE SEQUENCE [LARGE SCALE GENOMIC DNA]</scope>
    <source>
        <strain evidence="2">f. Nagariensis / Eve</strain>
    </source>
</reference>
<dbReference type="Proteomes" id="UP000001058">
    <property type="component" value="Unassembled WGS sequence"/>
</dbReference>
<dbReference type="EMBL" id="GL378328">
    <property type="protein sequence ID" value="EFJ51344.1"/>
    <property type="molecule type" value="Genomic_DNA"/>
</dbReference>
<dbReference type="InParanoid" id="D8TN05"/>
<dbReference type="GeneID" id="9620572"/>
<dbReference type="RefSeq" id="XP_002947811.1">
    <property type="nucleotide sequence ID" value="XM_002947765.1"/>
</dbReference>
<evidence type="ECO:0000313" key="1">
    <source>
        <dbReference type="EMBL" id="EFJ51344.1"/>
    </source>
</evidence>
<proteinExistence type="predicted"/>
<evidence type="ECO:0000313" key="2">
    <source>
        <dbReference type="Proteomes" id="UP000001058"/>
    </source>
</evidence>
<protein>
    <submittedName>
        <fullName evidence="1">Uncharacterized protein</fullName>
    </submittedName>
</protein>
<name>D8TN05_VOLCA</name>
<dbReference type="KEGG" id="vcn:VOLCADRAFT_103590"/>